<dbReference type="EMBL" id="KL142388">
    <property type="protein sequence ID" value="KDR72534.1"/>
    <property type="molecule type" value="Genomic_DNA"/>
</dbReference>
<dbReference type="OrthoDB" id="341421at2759"/>
<reference evidence="3" key="1">
    <citation type="journal article" date="2014" name="Proc. Natl. Acad. Sci. U.S.A.">
        <title>Extensive sampling of basidiomycete genomes demonstrates inadequacy of the white-rot/brown-rot paradigm for wood decay fungi.</title>
        <authorList>
            <person name="Riley R."/>
            <person name="Salamov A.A."/>
            <person name="Brown D.W."/>
            <person name="Nagy L.G."/>
            <person name="Floudas D."/>
            <person name="Held B.W."/>
            <person name="Levasseur A."/>
            <person name="Lombard V."/>
            <person name="Morin E."/>
            <person name="Otillar R."/>
            <person name="Lindquist E.A."/>
            <person name="Sun H."/>
            <person name="LaButti K.M."/>
            <person name="Schmutz J."/>
            <person name="Jabbour D."/>
            <person name="Luo H."/>
            <person name="Baker S.E."/>
            <person name="Pisabarro A.G."/>
            <person name="Walton J.D."/>
            <person name="Blanchette R.A."/>
            <person name="Henrissat B."/>
            <person name="Martin F."/>
            <person name="Cullen D."/>
            <person name="Hibbett D.S."/>
            <person name="Grigoriev I.V."/>
        </authorList>
    </citation>
    <scope>NUCLEOTIDE SEQUENCE [LARGE SCALE GENOMIC DNA]</scope>
    <source>
        <strain evidence="3">CBS 339.88</strain>
    </source>
</reference>
<protein>
    <submittedName>
        <fullName evidence="2">Uncharacterized protein</fullName>
    </submittedName>
</protein>
<dbReference type="InterPro" id="IPR016024">
    <property type="entry name" value="ARM-type_fold"/>
</dbReference>
<evidence type="ECO:0000313" key="2">
    <source>
        <dbReference type="EMBL" id="KDR72534.1"/>
    </source>
</evidence>
<evidence type="ECO:0000256" key="1">
    <source>
        <dbReference type="SAM" id="MobiDB-lite"/>
    </source>
</evidence>
<name>A0A067SXY2_GALM3</name>
<keyword evidence="3" id="KW-1185">Reference proteome</keyword>
<feature type="region of interest" description="Disordered" evidence="1">
    <location>
        <begin position="1"/>
        <end position="24"/>
    </location>
</feature>
<gene>
    <name evidence="2" type="ORF">GALMADRAFT_751982</name>
</gene>
<dbReference type="AlphaFoldDB" id="A0A067SXY2"/>
<dbReference type="SUPFAM" id="SSF48371">
    <property type="entry name" value="ARM repeat"/>
    <property type="match status" value="1"/>
</dbReference>
<proteinExistence type="predicted"/>
<dbReference type="HOGENOM" id="CLU_010273_0_0_1"/>
<evidence type="ECO:0000313" key="3">
    <source>
        <dbReference type="Proteomes" id="UP000027222"/>
    </source>
</evidence>
<accession>A0A067SXY2</accession>
<dbReference type="Proteomes" id="UP000027222">
    <property type="component" value="Unassembled WGS sequence"/>
</dbReference>
<sequence>MPVPGQKTSRKANNTLGPGWHSKADKQNSPLDYHDGFDGWRDCVDYLCDAFKIPDLTSRRGLKKIHANFDDIYARLDDLYQSNQDIKVRAAIVAIFSKLCLDSILRTKLFEKVILDKIIPFLSLEETRHLAFRALSVMTHHSGEEVKVEIARYANKLAEITRGLPGDERLGSLCAATLCHTVSAVLIGLPCSSNMRIYMSLDFDNIFECLLETAKRARFYAPGVIYHIVTLLSVSAGILPAFPKATTLVTGFLAAGMRSKNWSYRCACLKALIDISGFGAKEDMAIPEQPHYITSVQKEMPEHLQIICINYEPKECENQVILTCQMECVEAMLDYPKNLDLYLLGKKLVRLILITEFPFPQNATFFGEEFSASTLAVYNNKPPFVQWMDGLPLCAKALREHGTEEDGDSANVLDVKYLIDSERLTDAIDLAKRCLRHNSGSKFTAYFYYTLTLLSDDLQTLGPVKKGLKCKELPPFIKHHLLQRAVQCACRQGLRVWRNNLEEGVALLSCAFEDAKIFIAEAPPDSRHMRNVTCWCVLLTILFKTEIDSDLKELEEMLYRLDIADDFSAYIGHVRSKSLLRLAQQGLVKHYRLGVAEFERSFAESEKDNSDPAIQLPSRKNQKDVTAWLEEMQREDGTKEPVINCGSSSSKDGQNLDHERVVMYCCSWCGNPSAAVRKCSKCSKTKYYLTRSLESSKLNDP</sequence>
<organism evidence="2 3">
    <name type="scientific">Galerina marginata (strain CBS 339.88)</name>
    <dbReference type="NCBI Taxonomy" id="685588"/>
    <lineage>
        <taxon>Eukaryota</taxon>
        <taxon>Fungi</taxon>
        <taxon>Dikarya</taxon>
        <taxon>Basidiomycota</taxon>
        <taxon>Agaricomycotina</taxon>
        <taxon>Agaricomycetes</taxon>
        <taxon>Agaricomycetidae</taxon>
        <taxon>Agaricales</taxon>
        <taxon>Agaricineae</taxon>
        <taxon>Strophariaceae</taxon>
        <taxon>Galerina</taxon>
    </lineage>
</organism>